<dbReference type="InterPro" id="IPR012337">
    <property type="entry name" value="RNaseH-like_sf"/>
</dbReference>
<keyword evidence="3" id="KW-0175">Coiled coil</keyword>
<protein>
    <submittedName>
        <fullName evidence="6">Reverse transcriptase domain-containing protein</fullName>
    </submittedName>
</protein>
<dbReference type="InterPro" id="IPR038077">
    <property type="entry name" value="Troponin_sf"/>
</dbReference>
<dbReference type="Proteomes" id="UP001151760">
    <property type="component" value="Unassembled WGS sequence"/>
</dbReference>
<feature type="coiled-coil region" evidence="3">
    <location>
        <begin position="458"/>
        <end position="499"/>
    </location>
</feature>
<evidence type="ECO:0000256" key="1">
    <source>
        <dbReference type="ARBA" id="ARBA00022723"/>
    </source>
</evidence>
<dbReference type="EMBL" id="BQNB010010598">
    <property type="protein sequence ID" value="GJS79438.1"/>
    <property type="molecule type" value="Genomic_DNA"/>
</dbReference>
<name>A0ABQ4YNN6_9ASTR</name>
<feature type="compositionally biased region" description="Polar residues" evidence="4">
    <location>
        <begin position="265"/>
        <end position="276"/>
    </location>
</feature>
<dbReference type="Gene3D" id="3.30.420.10">
    <property type="entry name" value="Ribonuclease H-like superfamily/Ribonuclease H"/>
    <property type="match status" value="1"/>
</dbReference>
<dbReference type="GO" id="GO:0003964">
    <property type="term" value="F:RNA-directed DNA polymerase activity"/>
    <property type="evidence" value="ECO:0007669"/>
    <property type="project" value="UniProtKB-KW"/>
</dbReference>
<feature type="compositionally biased region" description="Basic and acidic residues" evidence="4">
    <location>
        <begin position="31"/>
        <end position="51"/>
    </location>
</feature>
<reference evidence="6" key="1">
    <citation type="journal article" date="2022" name="Int. J. Mol. Sci.">
        <title>Draft Genome of Tanacetum Coccineum: Genomic Comparison of Closely Related Tanacetum-Family Plants.</title>
        <authorList>
            <person name="Yamashiro T."/>
            <person name="Shiraishi A."/>
            <person name="Nakayama K."/>
            <person name="Satake H."/>
        </authorList>
    </citation>
    <scope>NUCLEOTIDE SEQUENCE</scope>
</reference>
<feature type="region of interest" description="Disordered" evidence="4">
    <location>
        <begin position="19"/>
        <end position="51"/>
    </location>
</feature>
<dbReference type="InterPro" id="IPR039537">
    <property type="entry name" value="Retrotran_Ty1/copia-like"/>
</dbReference>
<evidence type="ECO:0000256" key="2">
    <source>
        <dbReference type="ARBA" id="ARBA00022801"/>
    </source>
</evidence>
<comment type="caution">
    <text evidence="6">The sequence shown here is derived from an EMBL/GenBank/DDBJ whole genome shotgun (WGS) entry which is preliminary data.</text>
</comment>
<dbReference type="InterPro" id="IPR036397">
    <property type="entry name" value="RNaseH_sf"/>
</dbReference>
<sequence>MKRVNTFVDYRTELVEGSSKKADAEIAQESSSKRARDELEQESIKKQKVDEDKETAELKSLMEVIPDEEEVAVDAIPLATKPLSIVDWKIHKEGKKTYYQIKPVWNNAQRVNHQNFAKKTHPCAKKNMVPRAVLMKSDLVSINTARQFNAAHTTTTVNFAKPISTKNGKNGAIRCDNGTEIKNKEMNQFYEMKGILRQYIVARTPQQNRFAERRNRTLIEAARTMLGGTKASDNTGQARKETEPKVDEDSRKDSEGVDQEKEDNVNSTNNINAARTNEVNVVGGKTSIELPLDPNMPELEDYSIFDSTRNDEDNGAKADMNNLDTTIQEEPKKWRRALNGKRAIGTKWVFRNKKDERGIVIRNKARLVTQGYTQEEGIDYDEVWIACQMLPFLKNLQGWGMKNFHRSLHSISTIASAVICLATNQKFNFSKYIFESMVKNLDNTGVNTPQSDEDRLKLNELMEFCTKLQQRVLDLENTKTAQAQEITSLKLRVKKLEKKGGSRTHKLKRLYKVGRSARVISSDEASLGDQEDASKQGRKIDDIDKDAEITLVDETQGRYGDEEMFDTCVLDGDEVLAEPEVTIKDVNLSVDEVTLAQALAALKSAKVQEKANLKKKKKGLPEKKLKEKKKPTLLHGIIVEGSEVRAEGSETRTEGSSKRAGEDLQQESIKKQKVDEDNETTELQRLIEVVPNKEDVEIDVIPLATKPLSIVDYKIHKEGKKTYYQIIRADGSSKMYLVFSHMLKRL</sequence>
<evidence type="ECO:0000256" key="3">
    <source>
        <dbReference type="SAM" id="Coils"/>
    </source>
</evidence>
<evidence type="ECO:0000256" key="4">
    <source>
        <dbReference type="SAM" id="MobiDB-lite"/>
    </source>
</evidence>
<keyword evidence="2" id="KW-0378">Hydrolase</keyword>
<dbReference type="PANTHER" id="PTHR42648:SF21">
    <property type="entry name" value="CYSTEINE-RICH RLK (RECEPTOR-LIKE PROTEIN KINASE) 8"/>
    <property type="match status" value="1"/>
</dbReference>
<evidence type="ECO:0000259" key="5">
    <source>
        <dbReference type="PROSITE" id="PS50994"/>
    </source>
</evidence>
<dbReference type="PROSITE" id="PS50994">
    <property type="entry name" value="INTEGRASE"/>
    <property type="match status" value="1"/>
</dbReference>
<dbReference type="Pfam" id="PF07727">
    <property type="entry name" value="RVT_2"/>
    <property type="match status" value="1"/>
</dbReference>
<feature type="region of interest" description="Disordered" evidence="4">
    <location>
        <begin position="644"/>
        <end position="676"/>
    </location>
</feature>
<keyword evidence="6" id="KW-0548">Nucleotidyltransferase</keyword>
<feature type="compositionally biased region" description="Basic and acidic residues" evidence="4">
    <location>
        <begin position="238"/>
        <end position="264"/>
    </location>
</feature>
<dbReference type="SUPFAM" id="SSF90250">
    <property type="entry name" value="Troponin coil-coiled subunits"/>
    <property type="match status" value="1"/>
</dbReference>
<reference evidence="6" key="2">
    <citation type="submission" date="2022-01" db="EMBL/GenBank/DDBJ databases">
        <authorList>
            <person name="Yamashiro T."/>
            <person name="Shiraishi A."/>
            <person name="Satake H."/>
            <person name="Nakayama K."/>
        </authorList>
    </citation>
    <scope>NUCLEOTIDE SEQUENCE</scope>
</reference>
<proteinExistence type="predicted"/>
<dbReference type="SUPFAM" id="SSF53098">
    <property type="entry name" value="Ribonuclease H-like"/>
    <property type="match status" value="1"/>
</dbReference>
<evidence type="ECO:0000313" key="7">
    <source>
        <dbReference type="Proteomes" id="UP001151760"/>
    </source>
</evidence>
<keyword evidence="7" id="KW-1185">Reference proteome</keyword>
<organism evidence="6 7">
    <name type="scientific">Tanacetum coccineum</name>
    <dbReference type="NCBI Taxonomy" id="301880"/>
    <lineage>
        <taxon>Eukaryota</taxon>
        <taxon>Viridiplantae</taxon>
        <taxon>Streptophyta</taxon>
        <taxon>Embryophyta</taxon>
        <taxon>Tracheophyta</taxon>
        <taxon>Spermatophyta</taxon>
        <taxon>Magnoliopsida</taxon>
        <taxon>eudicotyledons</taxon>
        <taxon>Gunneridae</taxon>
        <taxon>Pentapetalae</taxon>
        <taxon>asterids</taxon>
        <taxon>campanulids</taxon>
        <taxon>Asterales</taxon>
        <taxon>Asteraceae</taxon>
        <taxon>Asteroideae</taxon>
        <taxon>Anthemideae</taxon>
        <taxon>Anthemidinae</taxon>
        <taxon>Tanacetum</taxon>
    </lineage>
</organism>
<feature type="region of interest" description="Disordered" evidence="4">
    <location>
        <begin position="221"/>
        <end position="276"/>
    </location>
</feature>
<dbReference type="InterPro" id="IPR013103">
    <property type="entry name" value="RVT_2"/>
</dbReference>
<feature type="domain" description="Integrase catalytic" evidence="5">
    <location>
        <begin position="99"/>
        <end position="295"/>
    </location>
</feature>
<accession>A0ABQ4YNN6</accession>
<keyword evidence="6" id="KW-0695">RNA-directed DNA polymerase</keyword>
<gene>
    <name evidence="6" type="ORF">Tco_0729319</name>
</gene>
<keyword evidence="1" id="KW-0479">Metal-binding</keyword>
<feature type="compositionally biased region" description="Basic and acidic residues" evidence="4">
    <location>
        <begin position="644"/>
        <end position="675"/>
    </location>
</feature>
<keyword evidence="6" id="KW-0808">Transferase</keyword>
<dbReference type="InterPro" id="IPR001584">
    <property type="entry name" value="Integrase_cat-core"/>
</dbReference>
<evidence type="ECO:0000313" key="6">
    <source>
        <dbReference type="EMBL" id="GJS79438.1"/>
    </source>
</evidence>
<dbReference type="PANTHER" id="PTHR42648">
    <property type="entry name" value="TRANSPOSASE, PUTATIVE-RELATED"/>
    <property type="match status" value="1"/>
</dbReference>